<reference evidence="1" key="1">
    <citation type="journal article" date="2014" name="Front. Microbiol.">
        <title>High frequency of phylogenetically diverse reductive dehalogenase-homologous genes in deep subseafloor sedimentary metagenomes.</title>
        <authorList>
            <person name="Kawai M."/>
            <person name="Futagami T."/>
            <person name="Toyoda A."/>
            <person name="Takaki Y."/>
            <person name="Nishi S."/>
            <person name="Hori S."/>
            <person name="Arai W."/>
            <person name="Tsubouchi T."/>
            <person name="Morono Y."/>
            <person name="Uchiyama I."/>
            <person name="Ito T."/>
            <person name="Fujiyama A."/>
            <person name="Inagaki F."/>
            <person name="Takami H."/>
        </authorList>
    </citation>
    <scope>NUCLEOTIDE SEQUENCE</scope>
    <source>
        <strain evidence="1">Expedition CK06-06</strain>
    </source>
</reference>
<gene>
    <name evidence="1" type="ORF">S03H2_31137</name>
</gene>
<sequence length="83" mass="9919">MAKNNQIAHARPFPIEILDWIEFPQNCELLIFNSQVIADKSGAKKDIFNERILAYDIGFYLIKNNPIVHRRHKEKKLLYRFFD</sequence>
<protein>
    <submittedName>
        <fullName evidence="1">Uncharacterized protein</fullName>
    </submittedName>
</protein>
<dbReference type="AlphaFoldDB" id="X1GSD6"/>
<proteinExistence type="predicted"/>
<organism evidence="1">
    <name type="scientific">marine sediment metagenome</name>
    <dbReference type="NCBI Taxonomy" id="412755"/>
    <lineage>
        <taxon>unclassified sequences</taxon>
        <taxon>metagenomes</taxon>
        <taxon>ecological metagenomes</taxon>
    </lineage>
</organism>
<accession>X1GSD6</accession>
<comment type="caution">
    <text evidence="1">The sequence shown here is derived from an EMBL/GenBank/DDBJ whole genome shotgun (WGS) entry which is preliminary data.</text>
</comment>
<dbReference type="EMBL" id="BARU01018867">
    <property type="protein sequence ID" value="GAH60826.1"/>
    <property type="molecule type" value="Genomic_DNA"/>
</dbReference>
<name>X1GSD6_9ZZZZ</name>
<evidence type="ECO:0000313" key="1">
    <source>
        <dbReference type="EMBL" id="GAH60826.1"/>
    </source>
</evidence>